<feature type="transmembrane region" description="Helical" evidence="2">
    <location>
        <begin position="72"/>
        <end position="89"/>
    </location>
</feature>
<dbReference type="AlphaFoldDB" id="E8V121"/>
<dbReference type="KEGG" id="tsa:AciPR4_2591"/>
<dbReference type="Proteomes" id="UP000006844">
    <property type="component" value="Chromosome"/>
</dbReference>
<reference evidence="3 4" key="1">
    <citation type="journal article" date="2012" name="Stand. Genomic Sci.">
        <title>Complete genome sequence of Terriglobus saanensis type strain SP1PR4(T), an Acidobacteria from tundra soil.</title>
        <authorList>
            <person name="Rawat S.R."/>
            <person name="Mannisto M.K."/>
            <person name="Starovoytov V."/>
            <person name="Goodwin L."/>
            <person name="Nolan M."/>
            <person name="Hauser L."/>
            <person name="Land M."/>
            <person name="Davenport K.W."/>
            <person name="Woyke T."/>
            <person name="Haggblom M.M."/>
        </authorList>
    </citation>
    <scope>NUCLEOTIDE SEQUENCE</scope>
    <source>
        <strain evidence="4">ATCC BAA-1853 / DSM 23119 / SP1PR4</strain>
    </source>
</reference>
<gene>
    <name evidence="3" type="ordered locus">AciPR4_2591</name>
</gene>
<dbReference type="HOGENOM" id="CLU_1354053_0_0_0"/>
<dbReference type="eggNOG" id="ENOG50349JF">
    <property type="taxonomic scope" value="Bacteria"/>
</dbReference>
<dbReference type="EMBL" id="CP002467">
    <property type="protein sequence ID" value="ADV83369.1"/>
    <property type="molecule type" value="Genomic_DNA"/>
</dbReference>
<keyword evidence="2" id="KW-1133">Transmembrane helix</keyword>
<feature type="region of interest" description="Disordered" evidence="1">
    <location>
        <begin position="1"/>
        <end position="38"/>
    </location>
</feature>
<keyword evidence="2" id="KW-0472">Membrane</keyword>
<proteinExistence type="predicted"/>
<evidence type="ECO:0000256" key="1">
    <source>
        <dbReference type="SAM" id="MobiDB-lite"/>
    </source>
</evidence>
<keyword evidence="2" id="KW-0812">Transmembrane</keyword>
<name>E8V121_TERSS</name>
<accession>E8V121</accession>
<protein>
    <submittedName>
        <fullName evidence="3">Uncharacterized protein</fullName>
    </submittedName>
</protein>
<keyword evidence="4" id="KW-1185">Reference proteome</keyword>
<feature type="compositionally biased region" description="Basic and acidic residues" evidence="1">
    <location>
        <begin position="15"/>
        <end position="25"/>
    </location>
</feature>
<feature type="region of interest" description="Disordered" evidence="1">
    <location>
        <begin position="102"/>
        <end position="132"/>
    </location>
</feature>
<sequence>MMMGMPPKQPYTETPHVEMEPDSTVHTHAGIPHQSIDGTEVVAKETSTKVPHAGTTEEDLPWYREADMLKRIVAIVAVVVVGYLCYLGYNRYKTNRDVAAGEVVSDDQNQPVTPSEGDSKPAHVTQPSSMSAVTSLSAPKIDTIAPNPPNGRAFTGTGKFQVYRQGNITWRVNTESGESCILLATQQEWRKPIVYNHGCNAS</sequence>
<evidence type="ECO:0000313" key="3">
    <source>
        <dbReference type="EMBL" id="ADV83369.1"/>
    </source>
</evidence>
<evidence type="ECO:0000256" key="2">
    <source>
        <dbReference type="SAM" id="Phobius"/>
    </source>
</evidence>
<organism evidence="3 4">
    <name type="scientific">Terriglobus saanensis (strain ATCC BAA-1853 / DSM 23119 / SP1PR4)</name>
    <dbReference type="NCBI Taxonomy" id="401053"/>
    <lineage>
        <taxon>Bacteria</taxon>
        <taxon>Pseudomonadati</taxon>
        <taxon>Acidobacteriota</taxon>
        <taxon>Terriglobia</taxon>
        <taxon>Terriglobales</taxon>
        <taxon>Acidobacteriaceae</taxon>
        <taxon>Terriglobus</taxon>
    </lineage>
</organism>
<evidence type="ECO:0000313" key="4">
    <source>
        <dbReference type="Proteomes" id="UP000006844"/>
    </source>
</evidence>